<dbReference type="EMBL" id="FOGL01000009">
    <property type="protein sequence ID" value="SER74663.1"/>
    <property type="molecule type" value="Genomic_DNA"/>
</dbReference>
<evidence type="ECO:0000259" key="7">
    <source>
        <dbReference type="Pfam" id="PF03775"/>
    </source>
</evidence>
<dbReference type="Gene3D" id="3.30.160.540">
    <property type="match status" value="1"/>
</dbReference>
<dbReference type="GO" id="GO:0000902">
    <property type="term" value="P:cell morphogenesis"/>
    <property type="evidence" value="ECO:0007669"/>
    <property type="project" value="InterPro"/>
</dbReference>
<evidence type="ECO:0000313" key="9">
    <source>
        <dbReference type="EMBL" id="SER74663.1"/>
    </source>
</evidence>
<dbReference type="InterPro" id="IPR005526">
    <property type="entry name" value="Septum_form_inhib_MinC_C"/>
</dbReference>
<dbReference type="InterPro" id="IPR016098">
    <property type="entry name" value="CAP/MinC_C"/>
</dbReference>
<dbReference type="SUPFAM" id="SSF63848">
    <property type="entry name" value="Cell-division inhibitor MinC, C-terminal domain"/>
    <property type="match status" value="1"/>
</dbReference>
<keyword evidence="3 6" id="KW-0717">Septation</keyword>
<dbReference type="Pfam" id="PF22642">
    <property type="entry name" value="MinC_N_1"/>
    <property type="match status" value="1"/>
</dbReference>
<dbReference type="InterPro" id="IPR036145">
    <property type="entry name" value="MinC_C_sf"/>
</dbReference>
<evidence type="ECO:0000256" key="5">
    <source>
        <dbReference type="ARBA" id="ARBA00046874"/>
    </source>
</evidence>
<name>A0A1H9RR98_9BACI</name>
<dbReference type="Pfam" id="PF03775">
    <property type="entry name" value="MinC_C"/>
    <property type="match status" value="1"/>
</dbReference>
<evidence type="ECO:0000259" key="8">
    <source>
        <dbReference type="Pfam" id="PF22642"/>
    </source>
</evidence>
<reference evidence="9 10" key="1">
    <citation type="submission" date="2016-10" db="EMBL/GenBank/DDBJ databases">
        <authorList>
            <person name="de Groot N.N."/>
        </authorList>
    </citation>
    <scope>NUCLEOTIDE SEQUENCE [LARGE SCALE GENOMIC DNA]</scope>
    <source>
        <strain evidence="9 10">CGMCC 1.7727</strain>
    </source>
</reference>
<comment type="function">
    <text evidence="6">Cell division inhibitor that blocks the formation of polar Z ring septums. Rapidly oscillates between the poles of the cell to destabilize FtsZ filaments that have formed before they mature into polar Z rings. Prevents FtsZ polymerization.</text>
</comment>
<dbReference type="STRING" id="531814.SAMN04487944_10992"/>
<evidence type="ECO:0000256" key="4">
    <source>
        <dbReference type="ARBA" id="ARBA00023306"/>
    </source>
</evidence>
<gene>
    <name evidence="6" type="primary">minC</name>
    <name evidence="9" type="ORF">SAMN04487944_10992</name>
</gene>
<evidence type="ECO:0000256" key="6">
    <source>
        <dbReference type="HAMAP-Rule" id="MF_00267"/>
    </source>
</evidence>
<keyword evidence="4 6" id="KW-0131">Cell cycle</keyword>
<dbReference type="PANTHER" id="PTHR34108:SF1">
    <property type="entry name" value="SEPTUM SITE-DETERMINING PROTEIN MINC"/>
    <property type="match status" value="1"/>
</dbReference>
<organism evidence="9 10">
    <name type="scientific">Gracilibacillus ureilyticus</name>
    <dbReference type="NCBI Taxonomy" id="531814"/>
    <lineage>
        <taxon>Bacteria</taxon>
        <taxon>Bacillati</taxon>
        <taxon>Bacillota</taxon>
        <taxon>Bacilli</taxon>
        <taxon>Bacillales</taxon>
        <taxon>Bacillaceae</taxon>
        <taxon>Gracilibacillus</taxon>
    </lineage>
</organism>
<comment type="similarity">
    <text evidence="1 6">Belongs to the MinC family.</text>
</comment>
<dbReference type="RefSeq" id="WP_089740769.1">
    <property type="nucleotide sequence ID" value="NZ_FOGL01000009.1"/>
</dbReference>
<proteinExistence type="inferred from homology"/>
<dbReference type="OrthoDB" id="9790810at2"/>
<dbReference type="GO" id="GO:0000917">
    <property type="term" value="P:division septum assembly"/>
    <property type="evidence" value="ECO:0007669"/>
    <property type="project" value="UniProtKB-KW"/>
</dbReference>
<dbReference type="GO" id="GO:1901891">
    <property type="term" value="P:regulation of cell septum assembly"/>
    <property type="evidence" value="ECO:0007669"/>
    <property type="project" value="InterPro"/>
</dbReference>
<feature type="domain" description="Septum formation inhibitor MinC C-terminal" evidence="7">
    <location>
        <begin position="105"/>
        <end position="202"/>
    </location>
</feature>
<feature type="domain" description="Septum site-determining protein MinC N-terminal" evidence="8">
    <location>
        <begin position="7"/>
        <end position="83"/>
    </location>
</feature>
<protein>
    <recommendedName>
        <fullName evidence="6">Probable septum site-determining protein MinC</fullName>
    </recommendedName>
</protein>
<dbReference type="Gene3D" id="2.160.20.70">
    <property type="match status" value="1"/>
</dbReference>
<dbReference type="InterPro" id="IPR013033">
    <property type="entry name" value="MinC"/>
</dbReference>
<sequence>MVTNRCITIKGTRDGLTLFMDDTCAFNDLLKELESVLSMNYIAENEQPIRIRVELGNRYITGEQEEKLKEMFANQQNFTVDQIVSNVILKQTALEWKDDTAIKLHNKIIRSGQELNIVGDLLLIGDVNPGGKVVATGNIYILGHLRGIAHAGSDGNKSSIIAASYMSPTQLRIANVMSRSPDEGDGGMMECGFVDRDSEQIIMDRISTLARTRSDLSVFERRIMNG</sequence>
<comment type="subunit">
    <text evidence="5 6">Interacts with MinD and FtsZ.</text>
</comment>
<dbReference type="AlphaFoldDB" id="A0A1H9RR98"/>
<keyword evidence="2 6" id="KW-0132">Cell division</keyword>
<evidence type="ECO:0000256" key="1">
    <source>
        <dbReference type="ARBA" id="ARBA00006291"/>
    </source>
</evidence>
<accession>A0A1H9RR98</accession>
<dbReference type="PANTHER" id="PTHR34108">
    <property type="entry name" value="SEPTUM SITE-DETERMINING PROTEIN MINC"/>
    <property type="match status" value="1"/>
</dbReference>
<dbReference type="InterPro" id="IPR055219">
    <property type="entry name" value="MinC_N_1"/>
</dbReference>
<dbReference type="HAMAP" id="MF_00267">
    <property type="entry name" value="MinC"/>
    <property type="match status" value="1"/>
</dbReference>
<dbReference type="NCBIfam" id="TIGR01222">
    <property type="entry name" value="minC"/>
    <property type="match status" value="1"/>
</dbReference>
<evidence type="ECO:0000313" key="10">
    <source>
        <dbReference type="Proteomes" id="UP000199687"/>
    </source>
</evidence>
<keyword evidence="10" id="KW-1185">Reference proteome</keyword>
<evidence type="ECO:0000256" key="3">
    <source>
        <dbReference type="ARBA" id="ARBA00023210"/>
    </source>
</evidence>
<evidence type="ECO:0000256" key="2">
    <source>
        <dbReference type="ARBA" id="ARBA00022618"/>
    </source>
</evidence>
<dbReference type="Proteomes" id="UP000199687">
    <property type="component" value="Unassembled WGS sequence"/>
</dbReference>